<gene>
    <name evidence="2" type="ORF">L211DRAFT_672931</name>
</gene>
<name>A0A3N4LBT6_9PEZI</name>
<evidence type="ECO:0008006" key="4">
    <source>
        <dbReference type="Google" id="ProtNLM"/>
    </source>
</evidence>
<evidence type="ECO:0000313" key="3">
    <source>
        <dbReference type="Proteomes" id="UP000267821"/>
    </source>
</evidence>
<dbReference type="InterPro" id="IPR011009">
    <property type="entry name" value="Kinase-like_dom_sf"/>
</dbReference>
<feature type="region of interest" description="Disordered" evidence="1">
    <location>
        <begin position="24"/>
        <end position="57"/>
    </location>
</feature>
<reference evidence="2 3" key="1">
    <citation type="journal article" date="2018" name="Nat. Ecol. Evol.">
        <title>Pezizomycetes genomes reveal the molecular basis of ectomycorrhizal truffle lifestyle.</title>
        <authorList>
            <person name="Murat C."/>
            <person name="Payen T."/>
            <person name="Noel B."/>
            <person name="Kuo A."/>
            <person name="Morin E."/>
            <person name="Chen J."/>
            <person name="Kohler A."/>
            <person name="Krizsan K."/>
            <person name="Balestrini R."/>
            <person name="Da Silva C."/>
            <person name="Montanini B."/>
            <person name="Hainaut M."/>
            <person name="Levati E."/>
            <person name="Barry K.W."/>
            <person name="Belfiori B."/>
            <person name="Cichocki N."/>
            <person name="Clum A."/>
            <person name="Dockter R.B."/>
            <person name="Fauchery L."/>
            <person name="Guy J."/>
            <person name="Iotti M."/>
            <person name="Le Tacon F."/>
            <person name="Lindquist E.A."/>
            <person name="Lipzen A."/>
            <person name="Malagnac F."/>
            <person name="Mello A."/>
            <person name="Molinier V."/>
            <person name="Miyauchi S."/>
            <person name="Poulain J."/>
            <person name="Riccioni C."/>
            <person name="Rubini A."/>
            <person name="Sitrit Y."/>
            <person name="Splivallo R."/>
            <person name="Traeger S."/>
            <person name="Wang M."/>
            <person name="Zifcakova L."/>
            <person name="Wipf D."/>
            <person name="Zambonelli A."/>
            <person name="Paolocci F."/>
            <person name="Nowrousian M."/>
            <person name="Ottonello S."/>
            <person name="Baldrian P."/>
            <person name="Spatafora J.W."/>
            <person name="Henrissat B."/>
            <person name="Nagy L.G."/>
            <person name="Aury J.M."/>
            <person name="Wincker P."/>
            <person name="Grigoriev I.V."/>
            <person name="Bonfante P."/>
            <person name="Martin F.M."/>
        </authorList>
    </citation>
    <scope>NUCLEOTIDE SEQUENCE [LARGE SCALE GENOMIC DNA]</scope>
    <source>
        <strain evidence="2 3">ATCC MYA-4762</strain>
    </source>
</reference>
<evidence type="ECO:0000256" key="1">
    <source>
        <dbReference type="SAM" id="MobiDB-lite"/>
    </source>
</evidence>
<keyword evidence="3" id="KW-1185">Reference proteome</keyword>
<dbReference type="AlphaFoldDB" id="A0A3N4LBT6"/>
<sequence>MVTLNFIPRTWHCATSMPAHLLRTRGQKHHSQTIMTTTHTTTSQDEESKTPSQGVSGSVCITNGNPWRVYQDIVQLKGRNRRWHATNIQSTFTISEHNGNVKTRLLATEYPEILKINEVYSWQRKFYIVTRETPKSTLQMALTILCGKLKPPQAINILHRVLLAIQYLWEQGVSFFPAEEHIYLENDRILVGNWWVPPSGDHQMLKLPAWARELIGNEYSCLTFTQIPEIIAQLNKRNSESLGPLRCLTDTTAGVPCEISDTSWVHN</sequence>
<organism evidence="2 3">
    <name type="scientific">Terfezia boudieri ATCC MYA-4762</name>
    <dbReference type="NCBI Taxonomy" id="1051890"/>
    <lineage>
        <taxon>Eukaryota</taxon>
        <taxon>Fungi</taxon>
        <taxon>Dikarya</taxon>
        <taxon>Ascomycota</taxon>
        <taxon>Pezizomycotina</taxon>
        <taxon>Pezizomycetes</taxon>
        <taxon>Pezizales</taxon>
        <taxon>Pezizaceae</taxon>
        <taxon>Terfezia</taxon>
    </lineage>
</organism>
<evidence type="ECO:0000313" key="2">
    <source>
        <dbReference type="EMBL" id="RPB18929.1"/>
    </source>
</evidence>
<dbReference type="EMBL" id="ML121603">
    <property type="protein sequence ID" value="RPB18929.1"/>
    <property type="molecule type" value="Genomic_DNA"/>
</dbReference>
<proteinExistence type="predicted"/>
<accession>A0A3N4LBT6</accession>
<dbReference type="SUPFAM" id="SSF56112">
    <property type="entry name" value="Protein kinase-like (PK-like)"/>
    <property type="match status" value="1"/>
</dbReference>
<dbReference type="Proteomes" id="UP000267821">
    <property type="component" value="Unassembled WGS sequence"/>
</dbReference>
<protein>
    <recommendedName>
        <fullName evidence="4">Protein kinase domain-containing protein</fullName>
    </recommendedName>
</protein>
<dbReference type="InParanoid" id="A0A3N4LBT6"/>
<feature type="compositionally biased region" description="Low complexity" evidence="1">
    <location>
        <begin position="33"/>
        <end position="42"/>
    </location>
</feature>